<dbReference type="SUPFAM" id="SSF53955">
    <property type="entry name" value="Lysozyme-like"/>
    <property type="match status" value="1"/>
</dbReference>
<dbReference type="CDD" id="cd00254">
    <property type="entry name" value="LT-like"/>
    <property type="match status" value="1"/>
</dbReference>
<sequence length="202" mass="22598">MKLSAQQLHTLLELQAIRNISQPSIQGNTNQVSSLFSTLLHEQVSLLTSHTQTRTPLLQNNSLQLGQVKNLQLSLSNRQSFDDYIEQAAKKYNIDSNLIRSVIKHESNFNPNAKSHAGAVGLMQLMPQTAKQLGVQNIYDPKENIDGGTKYLREMIDRYDGDLSLALAAYNAGPGNVDKYNGIPPFKETEQYVRKVSSTYFT</sequence>
<evidence type="ECO:0000313" key="3">
    <source>
        <dbReference type="EMBL" id="OEH91605.1"/>
    </source>
</evidence>
<reference evidence="3 4" key="1">
    <citation type="submission" date="2016-08" db="EMBL/GenBank/DDBJ databases">
        <title>Genome of Bacillus solimangrovi GH2-4.</title>
        <authorList>
            <person name="Lim S."/>
            <person name="Kim B.-C."/>
        </authorList>
    </citation>
    <scope>NUCLEOTIDE SEQUENCE [LARGE SCALE GENOMIC DNA]</scope>
    <source>
        <strain evidence="3 4">GH2-4</strain>
    </source>
</reference>
<dbReference type="Proteomes" id="UP000095209">
    <property type="component" value="Unassembled WGS sequence"/>
</dbReference>
<dbReference type="Gene3D" id="1.10.530.10">
    <property type="match status" value="1"/>
</dbReference>
<organism evidence="3 4">
    <name type="scientific">Bacillus solimangrovi</name>
    <dbReference type="NCBI Taxonomy" id="1305675"/>
    <lineage>
        <taxon>Bacteria</taxon>
        <taxon>Bacillati</taxon>
        <taxon>Bacillota</taxon>
        <taxon>Bacilli</taxon>
        <taxon>Bacillales</taxon>
        <taxon>Bacillaceae</taxon>
        <taxon>Bacillus</taxon>
    </lineage>
</organism>
<dbReference type="PANTHER" id="PTHR37423">
    <property type="entry name" value="SOLUBLE LYTIC MUREIN TRANSGLYCOSYLASE-RELATED"/>
    <property type="match status" value="1"/>
</dbReference>
<dbReference type="EMBL" id="MJEH01000055">
    <property type="protein sequence ID" value="OEH91605.1"/>
    <property type="molecule type" value="Genomic_DNA"/>
</dbReference>
<protein>
    <submittedName>
        <fullName evidence="3">Lytic transglycosylase</fullName>
    </submittedName>
</protein>
<dbReference type="OrthoDB" id="9815002at2"/>
<keyword evidence="4" id="KW-1185">Reference proteome</keyword>
<dbReference type="PANTHER" id="PTHR37423:SF2">
    <property type="entry name" value="MEMBRANE-BOUND LYTIC MUREIN TRANSGLYCOSYLASE C"/>
    <property type="match status" value="1"/>
</dbReference>
<evidence type="ECO:0000256" key="1">
    <source>
        <dbReference type="ARBA" id="ARBA00007734"/>
    </source>
</evidence>
<comment type="caution">
    <text evidence="3">The sequence shown here is derived from an EMBL/GenBank/DDBJ whole genome shotgun (WGS) entry which is preliminary data.</text>
</comment>
<accession>A0A1E5LBZ8</accession>
<dbReference type="GO" id="GO:0008933">
    <property type="term" value="F:peptidoglycan lytic transglycosylase activity"/>
    <property type="evidence" value="ECO:0007669"/>
    <property type="project" value="InterPro"/>
</dbReference>
<dbReference type="Pfam" id="PF01464">
    <property type="entry name" value="SLT"/>
    <property type="match status" value="1"/>
</dbReference>
<name>A0A1E5LBZ8_9BACI</name>
<dbReference type="GO" id="GO:0016020">
    <property type="term" value="C:membrane"/>
    <property type="evidence" value="ECO:0007669"/>
    <property type="project" value="InterPro"/>
</dbReference>
<dbReference type="PROSITE" id="PS00922">
    <property type="entry name" value="TRANSGLYCOSYLASE"/>
    <property type="match status" value="1"/>
</dbReference>
<dbReference type="AlphaFoldDB" id="A0A1E5LBZ8"/>
<evidence type="ECO:0000259" key="2">
    <source>
        <dbReference type="Pfam" id="PF01464"/>
    </source>
</evidence>
<proteinExistence type="inferred from homology"/>
<feature type="domain" description="Transglycosylase SLT" evidence="2">
    <location>
        <begin position="83"/>
        <end position="191"/>
    </location>
</feature>
<dbReference type="STRING" id="1305675.BFG57_04330"/>
<dbReference type="GO" id="GO:0000270">
    <property type="term" value="P:peptidoglycan metabolic process"/>
    <property type="evidence" value="ECO:0007669"/>
    <property type="project" value="InterPro"/>
</dbReference>
<dbReference type="InterPro" id="IPR023346">
    <property type="entry name" value="Lysozyme-like_dom_sf"/>
</dbReference>
<dbReference type="RefSeq" id="WP_069718342.1">
    <property type="nucleotide sequence ID" value="NZ_MJEH01000055.1"/>
</dbReference>
<comment type="similarity">
    <text evidence="1">Belongs to the transglycosylase Slt family.</text>
</comment>
<evidence type="ECO:0000313" key="4">
    <source>
        <dbReference type="Proteomes" id="UP000095209"/>
    </source>
</evidence>
<dbReference type="InterPro" id="IPR008258">
    <property type="entry name" value="Transglycosylase_SLT_dom_1"/>
</dbReference>
<dbReference type="InterPro" id="IPR000189">
    <property type="entry name" value="Transglyc_AS"/>
</dbReference>
<gene>
    <name evidence="3" type="ORF">BFG57_04330</name>
</gene>